<gene>
    <name evidence="1" type="ORF">GM1_041_00350</name>
</gene>
<accession>M3VH58</accession>
<dbReference type="AlphaFoldDB" id="M3VH58"/>
<dbReference type="RefSeq" id="WP_008381610.1">
    <property type="nucleotide sequence ID" value="NZ_BAOP01000041.1"/>
</dbReference>
<keyword evidence="2" id="KW-1185">Reference proteome</keyword>
<reference evidence="1 2" key="1">
    <citation type="submission" date="2013-02" db="EMBL/GenBank/DDBJ databases">
        <title>Whole genome shotgun sequence of Gordonia malaquae NBRC 108250.</title>
        <authorList>
            <person name="Yoshida I."/>
            <person name="Hosoyama A."/>
            <person name="Tsuchikane K."/>
            <person name="Ando Y."/>
            <person name="Baba S."/>
            <person name="Ohji S."/>
            <person name="Hamada M."/>
            <person name="Tamura T."/>
            <person name="Yamazoe A."/>
            <person name="Yamazaki S."/>
            <person name="Fujita N."/>
        </authorList>
    </citation>
    <scope>NUCLEOTIDE SEQUENCE [LARGE SCALE GENOMIC DNA]</scope>
    <source>
        <strain evidence="1 2">NBRC 108250</strain>
    </source>
</reference>
<sequence length="94" mass="10336">MTSNNIEATASAQLLNGDTVVVDRVAWERLNPDPTPDYTDGAWAYFGEVARAHTWKLGAPRVWAGDHWGDADTAEQAALDMLRAVAWARQEAQP</sequence>
<evidence type="ECO:0000313" key="1">
    <source>
        <dbReference type="EMBL" id="GAC81664.1"/>
    </source>
</evidence>
<protein>
    <submittedName>
        <fullName evidence="1">Uncharacterized protein</fullName>
    </submittedName>
</protein>
<evidence type="ECO:0000313" key="2">
    <source>
        <dbReference type="Proteomes" id="UP000035009"/>
    </source>
</evidence>
<dbReference type="EMBL" id="BAOP01000041">
    <property type="protein sequence ID" value="GAC81664.1"/>
    <property type="molecule type" value="Genomic_DNA"/>
</dbReference>
<name>M3VH58_GORML</name>
<dbReference type="OrthoDB" id="9946820at2"/>
<organism evidence="1 2">
    <name type="scientific">Gordonia malaquae NBRC 108250</name>
    <dbReference type="NCBI Taxonomy" id="1223542"/>
    <lineage>
        <taxon>Bacteria</taxon>
        <taxon>Bacillati</taxon>
        <taxon>Actinomycetota</taxon>
        <taxon>Actinomycetes</taxon>
        <taxon>Mycobacteriales</taxon>
        <taxon>Gordoniaceae</taxon>
        <taxon>Gordonia</taxon>
    </lineage>
</organism>
<dbReference type="STRING" id="410332.SAMN04488550_4182"/>
<proteinExistence type="predicted"/>
<comment type="caution">
    <text evidence="1">The sequence shown here is derived from an EMBL/GenBank/DDBJ whole genome shotgun (WGS) entry which is preliminary data.</text>
</comment>
<dbReference type="Proteomes" id="UP000035009">
    <property type="component" value="Unassembled WGS sequence"/>
</dbReference>